<comment type="caution">
    <text evidence="2">The sequence shown here is derived from an EMBL/GenBank/DDBJ whole genome shotgun (WGS) entry which is preliminary data.</text>
</comment>
<dbReference type="Proteomes" id="UP001189616">
    <property type="component" value="Unassembled WGS sequence"/>
</dbReference>
<evidence type="ECO:0000256" key="1">
    <source>
        <dbReference type="SAM" id="MobiDB-lite"/>
    </source>
</evidence>
<organism evidence="2 3">
    <name type="scientific">Ralstonia condita</name>
    <dbReference type="NCBI Taxonomy" id="3058600"/>
    <lineage>
        <taxon>Bacteria</taxon>
        <taxon>Pseudomonadati</taxon>
        <taxon>Pseudomonadota</taxon>
        <taxon>Betaproteobacteria</taxon>
        <taxon>Burkholderiales</taxon>
        <taxon>Burkholderiaceae</taxon>
        <taxon>Ralstonia</taxon>
    </lineage>
</organism>
<accession>A0ABN9IIF5</accession>
<feature type="region of interest" description="Disordered" evidence="1">
    <location>
        <begin position="143"/>
        <end position="163"/>
    </location>
</feature>
<proteinExistence type="predicted"/>
<dbReference type="EMBL" id="CATYWO010000001">
    <property type="protein sequence ID" value="CAJ0779774.1"/>
    <property type="molecule type" value="Genomic_DNA"/>
</dbReference>
<keyword evidence="3" id="KW-1185">Reference proteome</keyword>
<evidence type="ECO:0008006" key="4">
    <source>
        <dbReference type="Google" id="ProtNLM"/>
    </source>
</evidence>
<evidence type="ECO:0000313" key="2">
    <source>
        <dbReference type="EMBL" id="CAJ0779774.1"/>
    </source>
</evidence>
<gene>
    <name evidence="2" type="ORF">LMG7141_00929</name>
</gene>
<name>A0ABN9IIF5_9RALS</name>
<protein>
    <recommendedName>
        <fullName evidence="4">Phasin domain-containing protein</fullName>
    </recommendedName>
</protein>
<sequence>MQQPSDVACTLACAAMRDAGRAAEFLLDAQIEFARFRLKVAEAALEDVRGIEHELSSTHDWASLAAAQSAFVKMQSTHGATALKTWVDFMNGLQAAYLRQMTEWNEQMQRPQGQASSSQLFAASADSLRAFFDSFNLVAPANSEAKRKTAPQPAMQPHGGHAA</sequence>
<evidence type="ECO:0000313" key="3">
    <source>
        <dbReference type="Proteomes" id="UP001189616"/>
    </source>
</evidence>
<reference evidence="2 3" key="1">
    <citation type="submission" date="2023-07" db="EMBL/GenBank/DDBJ databases">
        <authorList>
            <person name="Peeters C."/>
        </authorList>
    </citation>
    <scope>NUCLEOTIDE SEQUENCE [LARGE SCALE GENOMIC DNA]</scope>
    <source>
        <strain evidence="2 3">LMG 7141</strain>
    </source>
</reference>